<dbReference type="AlphaFoldDB" id="A0A371EAV7"/>
<evidence type="ECO:0000256" key="1">
    <source>
        <dbReference type="SAM" id="MobiDB-lite"/>
    </source>
</evidence>
<accession>A0A371EAV7</accession>
<comment type="caution">
    <text evidence="2">The sequence shown here is derived from an EMBL/GenBank/DDBJ whole genome shotgun (WGS) entry which is preliminary data.</text>
</comment>
<name>A0A371EAV7_MUCPR</name>
<feature type="region of interest" description="Disordered" evidence="1">
    <location>
        <begin position="79"/>
        <end position="131"/>
    </location>
</feature>
<dbReference type="Proteomes" id="UP000257109">
    <property type="component" value="Unassembled WGS sequence"/>
</dbReference>
<sequence length="131" mass="15013">MPSQFTPLKEKKARIMREICHARLLNFPQAIKSRVMGRNQQEWCDFHRASGHSTEDCWTLGVQLESLVQQGRLGKYVARVGNERTKSREPSTKRTERIRGREDRSRSPRPAPTFYRGTISTISGGETSHGD</sequence>
<keyword evidence="3" id="KW-1185">Reference proteome</keyword>
<reference evidence="2" key="1">
    <citation type="submission" date="2018-05" db="EMBL/GenBank/DDBJ databases">
        <title>Draft genome of Mucuna pruriens seed.</title>
        <authorList>
            <person name="Nnadi N.E."/>
            <person name="Vos R."/>
            <person name="Hasami M.H."/>
            <person name="Devisetty U.K."/>
            <person name="Aguiy J.C."/>
        </authorList>
    </citation>
    <scope>NUCLEOTIDE SEQUENCE [LARGE SCALE GENOMIC DNA]</scope>
    <source>
        <strain evidence="2">JCA_2017</strain>
    </source>
</reference>
<feature type="compositionally biased region" description="Basic and acidic residues" evidence="1">
    <location>
        <begin position="81"/>
        <end position="106"/>
    </location>
</feature>
<protein>
    <recommendedName>
        <fullName evidence="4">Retrotransposon gag domain-containing protein</fullName>
    </recommendedName>
</protein>
<evidence type="ECO:0000313" key="2">
    <source>
        <dbReference type="EMBL" id="RDX63124.1"/>
    </source>
</evidence>
<feature type="non-terminal residue" evidence="2">
    <location>
        <position position="1"/>
    </location>
</feature>
<organism evidence="2 3">
    <name type="scientific">Mucuna pruriens</name>
    <name type="common">Velvet bean</name>
    <name type="synonym">Dolichos pruriens</name>
    <dbReference type="NCBI Taxonomy" id="157652"/>
    <lineage>
        <taxon>Eukaryota</taxon>
        <taxon>Viridiplantae</taxon>
        <taxon>Streptophyta</taxon>
        <taxon>Embryophyta</taxon>
        <taxon>Tracheophyta</taxon>
        <taxon>Spermatophyta</taxon>
        <taxon>Magnoliopsida</taxon>
        <taxon>eudicotyledons</taxon>
        <taxon>Gunneridae</taxon>
        <taxon>Pentapetalae</taxon>
        <taxon>rosids</taxon>
        <taxon>fabids</taxon>
        <taxon>Fabales</taxon>
        <taxon>Fabaceae</taxon>
        <taxon>Papilionoideae</taxon>
        <taxon>50 kb inversion clade</taxon>
        <taxon>NPAAA clade</taxon>
        <taxon>indigoferoid/millettioid clade</taxon>
        <taxon>Phaseoleae</taxon>
        <taxon>Mucuna</taxon>
    </lineage>
</organism>
<evidence type="ECO:0000313" key="3">
    <source>
        <dbReference type="Proteomes" id="UP000257109"/>
    </source>
</evidence>
<dbReference type="EMBL" id="QJKJ01015075">
    <property type="protein sequence ID" value="RDX63124.1"/>
    <property type="molecule type" value="Genomic_DNA"/>
</dbReference>
<proteinExistence type="predicted"/>
<dbReference type="OrthoDB" id="1740536at2759"/>
<evidence type="ECO:0008006" key="4">
    <source>
        <dbReference type="Google" id="ProtNLM"/>
    </source>
</evidence>
<feature type="compositionally biased region" description="Polar residues" evidence="1">
    <location>
        <begin position="118"/>
        <end position="131"/>
    </location>
</feature>
<gene>
    <name evidence="2" type="ORF">CR513_58485</name>
</gene>